<gene>
    <name evidence="1" type="ORF">ALO88_102170</name>
</gene>
<proteinExistence type="predicted"/>
<dbReference type="Proteomes" id="UP000050425">
    <property type="component" value="Unassembled WGS sequence"/>
</dbReference>
<protein>
    <submittedName>
        <fullName evidence="1">Uncharacterized protein</fullName>
    </submittedName>
</protein>
<accession>A0A0P9JIU3</accession>
<name>A0A0P9JIU3_9PSED</name>
<sequence length="67" mass="7739">MKLKTVRCFYWCFCLPMYLTKYSVDGMSYYGIPSFLQAFCPVKMPSSPVFNGEYQRLPVAGYRACLA</sequence>
<evidence type="ECO:0000313" key="2">
    <source>
        <dbReference type="Proteomes" id="UP000050425"/>
    </source>
</evidence>
<dbReference type="EMBL" id="LJPT01000053">
    <property type="protein sequence ID" value="KPW50301.1"/>
    <property type="molecule type" value="Genomic_DNA"/>
</dbReference>
<dbReference type="PATRIC" id="fig|251702.3.peg.3915"/>
<evidence type="ECO:0000313" key="1">
    <source>
        <dbReference type="EMBL" id="KPW50301.1"/>
    </source>
</evidence>
<comment type="caution">
    <text evidence="1">The sequence shown here is derived from an EMBL/GenBank/DDBJ whole genome shotgun (WGS) entry which is preliminary data.</text>
</comment>
<reference evidence="1 2" key="1">
    <citation type="submission" date="2015-09" db="EMBL/GenBank/DDBJ databases">
        <title>Genome announcement of multiple Pseudomonas syringae strains.</title>
        <authorList>
            <person name="Thakur S."/>
            <person name="Wang P.W."/>
            <person name="Gong Y."/>
            <person name="Weir B.S."/>
            <person name="Guttman D.S."/>
        </authorList>
    </citation>
    <scope>NUCLEOTIDE SEQUENCE [LARGE SCALE GENOMIC DNA]</scope>
    <source>
        <strain evidence="1 2">ICMP4303</strain>
    </source>
</reference>
<organism evidence="1 2">
    <name type="scientific">Pseudomonas syringae pv. antirrhini</name>
    <dbReference type="NCBI Taxonomy" id="251702"/>
    <lineage>
        <taxon>Bacteria</taxon>
        <taxon>Pseudomonadati</taxon>
        <taxon>Pseudomonadota</taxon>
        <taxon>Gammaproteobacteria</taxon>
        <taxon>Pseudomonadales</taxon>
        <taxon>Pseudomonadaceae</taxon>
        <taxon>Pseudomonas</taxon>
    </lineage>
</organism>
<dbReference type="AlphaFoldDB" id="A0A0P9JIU3"/>